<dbReference type="RefSeq" id="WP_273943201.1">
    <property type="nucleotide sequence ID" value="NZ_CP097263.1"/>
</dbReference>
<evidence type="ECO:0000259" key="2">
    <source>
        <dbReference type="PROSITE" id="PS50943"/>
    </source>
</evidence>
<organism evidence="3 4">
    <name type="scientific">Kutzneria chonburiensis</name>
    <dbReference type="NCBI Taxonomy" id="1483604"/>
    <lineage>
        <taxon>Bacteria</taxon>
        <taxon>Bacillati</taxon>
        <taxon>Actinomycetota</taxon>
        <taxon>Actinomycetes</taxon>
        <taxon>Pseudonocardiales</taxon>
        <taxon>Pseudonocardiaceae</taxon>
        <taxon>Kutzneria</taxon>
    </lineage>
</organism>
<evidence type="ECO:0000256" key="1">
    <source>
        <dbReference type="ARBA" id="ARBA00023125"/>
    </source>
</evidence>
<protein>
    <submittedName>
        <fullName evidence="3">Helix-turn-helix domain-containing protein</fullName>
    </submittedName>
</protein>
<dbReference type="CDD" id="cd00093">
    <property type="entry name" value="HTH_XRE"/>
    <property type="match status" value="1"/>
</dbReference>
<gene>
    <name evidence="3" type="ORF">ACFFH7_11015</name>
</gene>
<dbReference type="Gene3D" id="1.10.260.40">
    <property type="entry name" value="lambda repressor-like DNA-binding domains"/>
    <property type="match status" value="1"/>
</dbReference>
<evidence type="ECO:0000313" key="3">
    <source>
        <dbReference type="EMBL" id="MFC0542013.1"/>
    </source>
</evidence>
<sequence>MADQHSEALSDLGKYIRAQREVARLSLRHLARVTNVSDSYLSQVERGLYRPSAEVLKSIAAGLGISADDLFRRLGWLDQDGSDAASEPSVLAAIAADERLSPAQKSALAQTYQAMVGDS</sequence>
<dbReference type="Pfam" id="PF13560">
    <property type="entry name" value="HTH_31"/>
    <property type="match status" value="1"/>
</dbReference>
<dbReference type="PROSITE" id="PS50943">
    <property type="entry name" value="HTH_CROC1"/>
    <property type="match status" value="1"/>
</dbReference>
<dbReference type="PANTHER" id="PTHR46797:SF1">
    <property type="entry name" value="METHYLPHOSPHONATE SYNTHASE"/>
    <property type="match status" value="1"/>
</dbReference>
<feature type="domain" description="HTH cro/C1-type" evidence="2">
    <location>
        <begin position="16"/>
        <end position="70"/>
    </location>
</feature>
<dbReference type="InterPro" id="IPR001387">
    <property type="entry name" value="Cro/C1-type_HTH"/>
</dbReference>
<dbReference type="PANTHER" id="PTHR46797">
    <property type="entry name" value="HTH-TYPE TRANSCRIPTIONAL REGULATOR"/>
    <property type="match status" value="1"/>
</dbReference>
<name>A0ABV6MP12_9PSEU</name>
<evidence type="ECO:0000313" key="4">
    <source>
        <dbReference type="Proteomes" id="UP001589810"/>
    </source>
</evidence>
<keyword evidence="1" id="KW-0238">DNA-binding</keyword>
<dbReference type="InterPro" id="IPR010982">
    <property type="entry name" value="Lambda_DNA-bd_dom_sf"/>
</dbReference>
<dbReference type="InterPro" id="IPR050807">
    <property type="entry name" value="TransReg_Diox_bact_type"/>
</dbReference>
<dbReference type="EMBL" id="JBHLUD010000003">
    <property type="protein sequence ID" value="MFC0542013.1"/>
    <property type="molecule type" value="Genomic_DNA"/>
</dbReference>
<reference evidence="3 4" key="1">
    <citation type="submission" date="2024-09" db="EMBL/GenBank/DDBJ databases">
        <authorList>
            <person name="Sun Q."/>
            <person name="Mori K."/>
        </authorList>
    </citation>
    <scope>NUCLEOTIDE SEQUENCE [LARGE SCALE GENOMIC DNA]</scope>
    <source>
        <strain evidence="3 4">TBRC 1432</strain>
    </source>
</reference>
<keyword evidence="4" id="KW-1185">Reference proteome</keyword>
<proteinExistence type="predicted"/>
<dbReference type="SUPFAM" id="SSF47413">
    <property type="entry name" value="lambda repressor-like DNA-binding domains"/>
    <property type="match status" value="1"/>
</dbReference>
<dbReference type="SMART" id="SM00530">
    <property type="entry name" value="HTH_XRE"/>
    <property type="match status" value="1"/>
</dbReference>
<comment type="caution">
    <text evidence="3">The sequence shown here is derived from an EMBL/GenBank/DDBJ whole genome shotgun (WGS) entry which is preliminary data.</text>
</comment>
<accession>A0ABV6MP12</accession>
<dbReference type="Proteomes" id="UP001589810">
    <property type="component" value="Unassembled WGS sequence"/>
</dbReference>